<protein>
    <submittedName>
        <fullName evidence="1">Tat pathway signal protein</fullName>
    </submittedName>
</protein>
<keyword evidence="2" id="KW-1185">Reference proteome</keyword>
<dbReference type="AlphaFoldDB" id="A0A2A2AIP2"/>
<dbReference type="PROSITE" id="PS51318">
    <property type="entry name" value="TAT"/>
    <property type="match status" value="1"/>
</dbReference>
<dbReference type="PANTHER" id="PTHR43737">
    <property type="entry name" value="BLL7424 PROTEIN"/>
    <property type="match status" value="1"/>
</dbReference>
<dbReference type="Proteomes" id="UP000218054">
    <property type="component" value="Unassembled WGS sequence"/>
</dbReference>
<reference evidence="1 2" key="1">
    <citation type="submission" date="2017-08" db="EMBL/GenBank/DDBJ databases">
        <title>WGS of Clinical strains of the CDC Group NO-1 linked to zoonotic infections in humans.</title>
        <authorList>
            <person name="Bernier A.-M."/>
            <person name="Bernard K."/>
        </authorList>
    </citation>
    <scope>NUCLEOTIDE SEQUENCE [LARGE SCALE GENOMIC DNA]</scope>
    <source>
        <strain evidence="1 2">NML00-0135</strain>
    </source>
</reference>
<dbReference type="InterPro" id="IPR006311">
    <property type="entry name" value="TAT_signal"/>
</dbReference>
<dbReference type="InterPro" id="IPR010869">
    <property type="entry name" value="DUF1501"/>
</dbReference>
<evidence type="ECO:0000313" key="2">
    <source>
        <dbReference type="Proteomes" id="UP000218054"/>
    </source>
</evidence>
<name>A0A2A2AIP2_9BURK</name>
<evidence type="ECO:0000313" key="1">
    <source>
        <dbReference type="EMBL" id="PAT38435.1"/>
    </source>
</evidence>
<dbReference type="RefSeq" id="WP_095538716.1">
    <property type="nucleotide sequence ID" value="NZ_NSJB01000001.1"/>
</dbReference>
<organism evidence="1 2">
    <name type="scientific">Vandammella animalimorsus</name>
    <dbReference type="NCBI Taxonomy" id="2029117"/>
    <lineage>
        <taxon>Bacteria</taxon>
        <taxon>Pseudomonadati</taxon>
        <taxon>Pseudomonadota</taxon>
        <taxon>Betaproteobacteria</taxon>
        <taxon>Burkholderiales</taxon>
        <taxon>Comamonadaceae</taxon>
        <taxon>Vandammella</taxon>
    </lineage>
</organism>
<dbReference type="PANTHER" id="PTHR43737:SF1">
    <property type="entry name" value="DUF1501 DOMAIN-CONTAINING PROTEIN"/>
    <property type="match status" value="1"/>
</dbReference>
<accession>A0A2A2AIP2</accession>
<proteinExistence type="predicted"/>
<dbReference type="EMBL" id="NSJB01000001">
    <property type="protein sequence ID" value="PAT38435.1"/>
    <property type="molecule type" value="Genomic_DNA"/>
</dbReference>
<dbReference type="Pfam" id="PF07394">
    <property type="entry name" value="DUF1501"/>
    <property type="match status" value="1"/>
</dbReference>
<comment type="caution">
    <text evidence="1">The sequence shown here is derived from an EMBL/GenBank/DDBJ whole genome shotgun (WGS) entry which is preliminary data.</text>
</comment>
<gene>
    <name evidence="1" type="ORF">CK625_02820</name>
</gene>
<sequence>MDDFNTTSRRAFLRRFGQLGLAGVAAPWAVNLAAMGEAAAFNAPSGDYKALVCVFLYGGNDHGNTLVRVDDAGYAAYARMRQSLALGRSSLAATTLAPASAQAAGRQFALAPQLAGLGQLFDAGALAIQQNVGPLLSPMSLPQYKQGAMPLPPKLFSHNDQQSVWQSTKPEGSVKGWGGTLGDLALSSGASNATFACINASGNAVFLAGDSALAYRIGVDGSEQLRDFNGLWGACSNNATCISALRTLITQSRQHMLENELNRLMRRSLQASDVVQNALSTAPDSLAAAIPKSTLGKQLAMVARLIAGRNTIGVRRQVFLVSLGGFDNHSDLRKLHPPLLTELNNALVGFYETMKKLDLGQSVTAFTASEFGRCMVANGDGSDHGWGGTHFIVGDAVKGRDLYGSTPVYEQDAEFDPATGHDIGQGRLLPTTSVDQYAATLAKWFGVPDSDLPLVVPNIGRFSQRDLGFFH</sequence>